<feature type="domain" description="ABC transporter" evidence="5">
    <location>
        <begin position="270"/>
        <end position="499"/>
    </location>
</feature>
<dbReference type="Pfam" id="PF00005">
    <property type="entry name" value="ABC_tran"/>
    <property type="match status" value="2"/>
</dbReference>
<evidence type="ECO:0000313" key="6">
    <source>
        <dbReference type="EMBL" id="OYO17502.1"/>
    </source>
</evidence>
<dbReference type="GO" id="GO:0016887">
    <property type="term" value="F:ATP hydrolysis activity"/>
    <property type="evidence" value="ECO:0007669"/>
    <property type="project" value="InterPro"/>
</dbReference>
<dbReference type="GO" id="GO:0005524">
    <property type="term" value="F:ATP binding"/>
    <property type="evidence" value="ECO:0007669"/>
    <property type="project" value="UniProtKB-KW"/>
</dbReference>
<comment type="similarity">
    <text evidence="1">Belongs to the ABC transporter superfamily.</text>
</comment>
<dbReference type="PANTHER" id="PTHR43553">
    <property type="entry name" value="HEAVY METAL TRANSPORTER"/>
    <property type="match status" value="1"/>
</dbReference>
<evidence type="ECO:0000256" key="2">
    <source>
        <dbReference type="ARBA" id="ARBA00022448"/>
    </source>
</evidence>
<organism evidence="6 7">
    <name type="scientific">Enemella evansiae</name>
    <dbReference type="NCBI Taxonomy" id="2016499"/>
    <lineage>
        <taxon>Bacteria</taxon>
        <taxon>Bacillati</taxon>
        <taxon>Actinomycetota</taxon>
        <taxon>Actinomycetes</taxon>
        <taxon>Propionibacteriales</taxon>
        <taxon>Propionibacteriaceae</taxon>
        <taxon>Enemella</taxon>
    </lineage>
</organism>
<dbReference type="AlphaFoldDB" id="A0A255GQ21"/>
<dbReference type="InterPro" id="IPR027417">
    <property type="entry name" value="P-loop_NTPase"/>
</dbReference>
<dbReference type="InterPro" id="IPR017871">
    <property type="entry name" value="ABC_transporter-like_CS"/>
</dbReference>
<dbReference type="Proteomes" id="UP000215896">
    <property type="component" value="Unassembled WGS sequence"/>
</dbReference>
<dbReference type="PROSITE" id="PS00211">
    <property type="entry name" value="ABC_TRANSPORTER_1"/>
    <property type="match status" value="2"/>
</dbReference>
<dbReference type="PANTHER" id="PTHR43553:SF24">
    <property type="entry name" value="ENERGY-COUPLING FACTOR TRANSPORTER ATP-BINDING PROTEIN ECFA1"/>
    <property type="match status" value="1"/>
</dbReference>
<dbReference type="GO" id="GO:0043190">
    <property type="term" value="C:ATP-binding cassette (ABC) transporter complex"/>
    <property type="evidence" value="ECO:0007669"/>
    <property type="project" value="TreeGrafter"/>
</dbReference>
<dbReference type="SUPFAM" id="SSF52540">
    <property type="entry name" value="P-loop containing nucleoside triphosphate hydrolases"/>
    <property type="match status" value="2"/>
</dbReference>
<evidence type="ECO:0000259" key="5">
    <source>
        <dbReference type="PROSITE" id="PS50893"/>
    </source>
</evidence>
<name>A0A255GQ21_9ACTN</name>
<reference evidence="6 7" key="1">
    <citation type="submission" date="2017-07" db="EMBL/GenBank/DDBJ databases">
        <title>Draft whole genome sequences of clinical Proprionibacteriaceae strains.</title>
        <authorList>
            <person name="Bernier A.-M."/>
            <person name="Bernard K."/>
            <person name="Domingo M.-C."/>
        </authorList>
    </citation>
    <scope>NUCLEOTIDE SEQUENCE [LARGE SCALE GENOMIC DNA]</scope>
    <source>
        <strain evidence="6 7">NML 030167</strain>
    </source>
</reference>
<proteinExistence type="inferred from homology"/>
<accession>A0A255GQ21</accession>
<dbReference type="OrthoDB" id="501320at2"/>
<dbReference type="RefSeq" id="WP_094404337.1">
    <property type="nucleotide sequence ID" value="NZ_NMVO01000001.1"/>
</dbReference>
<keyword evidence="3" id="KW-0547">Nucleotide-binding</keyword>
<keyword evidence="7" id="KW-1185">Reference proteome</keyword>
<dbReference type="PROSITE" id="PS50893">
    <property type="entry name" value="ABC_TRANSPORTER_2"/>
    <property type="match status" value="2"/>
</dbReference>
<dbReference type="GO" id="GO:0042626">
    <property type="term" value="F:ATPase-coupled transmembrane transporter activity"/>
    <property type="evidence" value="ECO:0007669"/>
    <property type="project" value="TreeGrafter"/>
</dbReference>
<sequence>MAGLSNTTDPAATPLAVRAEGWGWRHAGRRAWAVTDLDLTIEPGERVLLLGASGAGKSTLLHALAGVLGGTEEGEETGRLLVGGKHPSRQRGRIGLVLQDPESQVVLARIGDDVAFGLENLGVPRSEIWPRVSESLHRLGLPMPLDHPTSQLSGGQKQRLALAGAVAMRSGLLLLDEPTANLDPVGIEEVRAAVSELVADSSTTLVVVEHRVDLWQDLVDRVVVLDAGGGVLADGPPDRVFAEQRDRLLAAGVWVPGVPLPEVAVPTPPADATELLVGRGLAIGYDTVLRDGIDVALPAGTSTVFTGPNGAGKTTLALTLAGLLPRLGGDLVAAPELRPPARRRAFGRTPNPADPATWRSVDLLPRIGTVFQQPEHQFVAATVREELAVGLRALGIPATEITRRVEELLALLHLEPLAAANPFTLSGGQKRRLSVGTVLATGPRLIVLDEPTFGQDRTTWLDLVRLVAGMLGEGRAVLSVTHDEPFIEVLGQRRLAVAAR</sequence>
<evidence type="ECO:0000313" key="7">
    <source>
        <dbReference type="Proteomes" id="UP000215896"/>
    </source>
</evidence>
<evidence type="ECO:0000256" key="3">
    <source>
        <dbReference type="ARBA" id="ARBA00022741"/>
    </source>
</evidence>
<dbReference type="Gene3D" id="3.40.50.300">
    <property type="entry name" value="P-loop containing nucleotide triphosphate hydrolases"/>
    <property type="match status" value="2"/>
</dbReference>
<feature type="domain" description="ABC transporter" evidence="5">
    <location>
        <begin position="17"/>
        <end position="253"/>
    </location>
</feature>
<gene>
    <name evidence="6" type="ORF">CGZ94_00910</name>
</gene>
<evidence type="ECO:0000256" key="1">
    <source>
        <dbReference type="ARBA" id="ARBA00005417"/>
    </source>
</evidence>
<dbReference type="InterPro" id="IPR003593">
    <property type="entry name" value="AAA+_ATPase"/>
</dbReference>
<comment type="caution">
    <text evidence="6">The sequence shown here is derived from an EMBL/GenBank/DDBJ whole genome shotgun (WGS) entry which is preliminary data.</text>
</comment>
<keyword evidence="4 6" id="KW-0067">ATP-binding</keyword>
<keyword evidence="2" id="KW-0813">Transport</keyword>
<dbReference type="InterPro" id="IPR050095">
    <property type="entry name" value="ECF_ABC_transporter_ATP-bd"/>
</dbReference>
<evidence type="ECO:0000256" key="4">
    <source>
        <dbReference type="ARBA" id="ARBA00022840"/>
    </source>
</evidence>
<dbReference type="CDD" id="cd03225">
    <property type="entry name" value="ABC_cobalt_CbiO_domain1"/>
    <property type="match status" value="2"/>
</dbReference>
<dbReference type="InterPro" id="IPR003439">
    <property type="entry name" value="ABC_transporter-like_ATP-bd"/>
</dbReference>
<protein>
    <submittedName>
        <fullName evidence="6">ABC transporter ATP-binding protein</fullName>
    </submittedName>
</protein>
<dbReference type="SMART" id="SM00382">
    <property type="entry name" value="AAA"/>
    <property type="match status" value="2"/>
</dbReference>
<dbReference type="EMBL" id="NMVO01000001">
    <property type="protein sequence ID" value="OYO17502.1"/>
    <property type="molecule type" value="Genomic_DNA"/>
</dbReference>
<dbReference type="InterPro" id="IPR015856">
    <property type="entry name" value="ABC_transpr_CbiO/EcfA_su"/>
</dbReference>